<accession>A0AAV7F2V2</accession>
<dbReference type="AlphaFoldDB" id="A0AAV7F2V2"/>
<proteinExistence type="predicted"/>
<gene>
    <name evidence="2" type="ORF">H6P81_006792</name>
</gene>
<dbReference type="Proteomes" id="UP000825729">
    <property type="component" value="Unassembled WGS sequence"/>
</dbReference>
<evidence type="ECO:0000256" key="1">
    <source>
        <dbReference type="SAM" id="MobiDB-lite"/>
    </source>
</evidence>
<sequence length="330" mass="37266">MASQTPVAIQNENLHIQPDKGASGAKVNVPKSEQKGRKERKALADVSNAREPALSRTKMAPLLKNKSAIRSTGNLKTVPKNYGLSEDQIKRCYEWAREGIEHVHFSGNDLYQLHKDIAEKEVENEVDSVLSALKGWTQMTYGSGQPLKEGVETEDFSWPLHPEVFLPSPKSKSNSDDPFFDEFEELMPLGDYSFELMLKDDRERPSGTSLDRGPDQQFKEIQRESEKQLGEVRNPEERREGVYKETINGALGLGSFFGHRGSSVEAFYRQTEGASVLGNDQLNGLRQRSHIPELFANCNLSTASRPFTKAGTATRRRQNHRRRAFSHSRY</sequence>
<evidence type="ECO:0000313" key="3">
    <source>
        <dbReference type="Proteomes" id="UP000825729"/>
    </source>
</evidence>
<reference evidence="2 3" key="1">
    <citation type="submission" date="2021-07" db="EMBL/GenBank/DDBJ databases">
        <title>The Aristolochia fimbriata genome: insights into angiosperm evolution, floral development and chemical biosynthesis.</title>
        <authorList>
            <person name="Jiao Y."/>
        </authorList>
    </citation>
    <scope>NUCLEOTIDE SEQUENCE [LARGE SCALE GENOMIC DNA]</scope>
    <source>
        <strain evidence="2">IBCAS-2021</strain>
        <tissue evidence="2">Leaf</tissue>
    </source>
</reference>
<name>A0AAV7F2V2_ARIFI</name>
<feature type="compositionally biased region" description="Basic residues" evidence="1">
    <location>
        <begin position="314"/>
        <end position="330"/>
    </location>
</feature>
<organism evidence="2 3">
    <name type="scientific">Aristolochia fimbriata</name>
    <name type="common">White veined hardy Dutchman's pipe vine</name>
    <dbReference type="NCBI Taxonomy" id="158543"/>
    <lineage>
        <taxon>Eukaryota</taxon>
        <taxon>Viridiplantae</taxon>
        <taxon>Streptophyta</taxon>
        <taxon>Embryophyta</taxon>
        <taxon>Tracheophyta</taxon>
        <taxon>Spermatophyta</taxon>
        <taxon>Magnoliopsida</taxon>
        <taxon>Magnoliidae</taxon>
        <taxon>Piperales</taxon>
        <taxon>Aristolochiaceae</taxon>
        <taxon>Aristolochia</taxon>
    </lineage>
</organism>
<feature type="region of interest" description="Disordered" evidence="1">
    <location>
        <begin position="1"/>
        <end position="52"/>
    </location>
</feature>
<feature type="region of interest" description="Disordered" evidence="1">
    <location>
        <begin position="308"/>
        <end position="330"/>
    </location>
</feature>
<dbReference type="EMBL" id="JAINDJ010000003">
    <property type="protein sequence ID" value="KAG9453888.1"/>
    <property type="molecule type" value="Genomic_DNA"/>
</dbReference>
<protein>
    <submittedName>
        <fullName evidence="2">Uncharacterized protein</fullName>
    </submittedName>
</protein>
<evidence type="ECO:0000313" key="2">
    <source>
        <dbReference type="EMBL" id="KAG9453888.1"/>
    </source>
</evidence>
<comment type="caution">
    <text evidence="2">The sequence shown here is derived from an EMBL/GenBank/DDBJ whole genome shotgun (WGS) entry which is preliminary data.</text>
</comment>
<keyword evidence="3" id="KW-1185">Reference proteome</keyword>
<feature type="compositionally biased region" description="Polar residues" evidence="1">
    <location>
        <begin position="1"/>
        <end position="14"/>
    </location>
</feature>